<dbReference type="InterPro" id="IPR033479">
    <property type="entry name" value="dCache_1"/>
</dbReference>
<name>A0A1M6R2V9_9BRAD</name>
<dbReference type="CDD" id="cd01949">
    <property type="entry name" value="GGDEF"/>
    <property type="match status" value="1"/>
</dbReference>
<feature type="domain" description="GGDEF" evidence="9">
    <location>
        <begin position="360"/>
        <end position="491"/>
    </location>
</feature>
<dbReference type="NCBIfam" id="TIGR00254">
    <property type="entry name" value="GGDEF"/>
    <property type="match status" value="1"/>
</dbReference>
<dbReference type="EC" id="2.7.7.65" evidence="2"/>
<dbReference type="InterPro" id="IPR029787">
    <property type="entry name" value="Nucleotide_cyclase"/>
</dbReference>
<dbReference type="SUPFAM" id="SSF55073">
    <property type="entry name" value="Nucleotide cyclase"/>
    <property type="match status" value="1"/>
</dbReference>
<dbReference type="FunFam" id="3.30.70.270:FF:000001">
    <property type="entry name" value="Diguanylate cyclase domain protein"/>
    <property type="match status" value="1"/>
</dbReference>
<dbReference type="SMART" id="SM00267">
    <property type="entry name" value="GGDEF"/>
    <property type="match status" value="1"/>
</dbReference>
<dbReference type="Proteomes" id="UP000189935">
    <property type="component" value="Chromosome I"/>
</dbReference>
<dbReference type="Pfam" id="PF02743">
    <property type="entry name" value="dCache_1"/>
    <property type="match status" value="1"/>
</dbReference>
<evidence type="ECO:0000256" key="8">
    <source>
        <dbReference type="SAM" id="Phobius"/>
    </source>
</evidence>
<reference evidence="10 11" key="1">
    <citation type="submission" date="2016-11" db="EMBL/GenBank/DDBJ databases">
        <authorList>
            <person name="Jaros S."/>
            <person name="Januszkiewicz K."/>
            <person name="Wedrychowicz H."/>
        </authorList>
    </citation>
    <scope>NUCLEOTIDE SEQUENCE [LARGE SCALE GENOMIC DNA]</scope>
    <source>
        <strain evidence="10 11">GAS499</strain>
    </source>
</reference>
<evidence type="ECO:0000256" key="1">
    <source>
        <dbReference type="ARBA" id="ARBA00004651"/>
    </source>
</evidence>
<accession>A0A1M6R2V9</accession>
<dbReference type="GO" id="GO:0052621">
    <property type="term" value="F:diguanylate cyclase activity"/>
    <property type="evidence" value="ECO:0007669"/>
    <property type="project" value="UniProtKB-EC"/>
</dbReference>
<evidence type="ECO:0000256" key="7">
    <source>
        <dbReference type="ARBA" id="ARBA00034247"/>
    </source>
</evidence>
<evidence type="ECO:0000256" key="3">
    <source>
        <dbReference type="ARBA" id="ARBA00022475"/>
    </source>
</evidence>
<evidence type="ECO:0000256" key="6">
    <source>
        <dbReference type="ARBA" id="ARBA00023136"/>
    </source>
</evidence>
<evidence type="ECO:0000313" key="11">
    <source>
        <dbReference type="Proteomes" id="UP000189935"/>
    </source>
</evidence>
<protein>
    <recommendedName>
        <fullName evidence="2">diguanylate cyclase</fullName>
        <ecNumber evidence="2">2.7.7.65</ecNumber>
    </recommendedName>
</protein>
<dbReference type="RefSeq" id="WP_079538779.1">
    <property type="nucleotide sequence ID" value="NZ_LT670844.1"/>
</dbReference>
<keyword evidence="5 8" id="KW-1133">Transmembrane helix</keyword>
<dbReference type="AlphaFoldDB" id="A0A1M6R2V9"/>
<comment type="catalytic activity">
    <reaction evidence="7">
        <text>2 GTP = 3',3'-c-di-GMP + 2 diphosphate</text>
        <dbReference type="Rhea" id="RHEA:24898"/>
        <dbReference type="ChEBI" id="CHEBI:33019"/>
        <dbReference type="ChEBI" id="CHEBI:37565"/>
        <dbReference type="ChEBI" id="CHEBI:58805"/>
        <dbReference type="EC" id="2.7.7.65"/>
    </reaction>
</comment>
<evidence type="ECO:0000256" key="4">
    <source>
        <dbReference type="ARBA" id="ARBA00022692"/>
    </source>
</evidence>
<feature type="transmembrane region" description="Helical" evidence="8">
    <location>
        <begin position="294"/>
        <end position="313"/>
    </location>
</feature>
<dbReference type="GO" id="GO:0005886">
    <property type="term" value="C:plasma membrane"/>
    <property type="evidence" value="ECO:0007669"/>
    <property type="project" value="UniProtKB-SubCell"/>
</dbReference>
<keyword evidence="3" id="KW-1003">Cell membrane</keyword>
<dbReference type="Gene3D" id="3.30.450.20">
    <property type="entry name" value="PAS domain"/>
    <property type="match status" value="2"/>
</dbReference>
<dbReference type="GO" id="GO:0043709">
    <property type="term" value="P:cell adhesion involved in single-species biofilm formation"/>
    <property type="evidence" value="ECO:0007669"/>
    <property type="project" value="TreeGrafter"/>
</dbReference>
<dbReference type="EMBL" id="LT670844">
    <property type="protein sequence ID" value="SHK26677.1"/>
    <property type="molecule type" value="Genomic_DNA"/>
</dbReference>
<sequence length="498" mass="54708">MRFGRRKNNASRPWLLSAKLLIASSVVTVIGFSAICASVMLDMRRGEEELARQTLENLASGIEADISRNIELYDLSLRAVASNVVMPEIRDVSREVRHLILFDHAATAKYFGAIQVFDAEGRLTNDASTLDPVREDRSDEEYFRVHRDGPDVGLYISRPMLHRGAYSIVLSRRISGADRSFLGVVAGSIRFSYFHDLFGRLKLGPGDTITVLRTDRTIIMRTPFDLDVIGKNLAERPNWNPANLQNTGSYSGAGPVDPIPRMYVRRSGSSPLFVVVGKPLDSIFGLWRTEATRIAGIMLALTVFVIAVTLFLAREITRRALAEDKLEELATTDALTGLKNRRKFDAEIDSEWRRATRQKMPLALLMIDADHFKSYNDSFGHQAGDEVLIGIAICISDSVRRAGDCAARYGGEEFAVLLPGVSPADALRIAETIRLKVQQWSGGPTPTTVSIGIASLTPSAALDRTILVEAADKALYAAKANGRNQSALASFPQLSLVA</sequence>
<dbReference type="InterPro" id="IPR000160">
    <property type="entry name" value="GGDEF_dom"/>
</dbReference>
<evidence type="ECO:0000256" key="5">
    <source>
        <dbReference type="ARBA" id="ARBA00022989"/>
    </source>
</evidence>
<dbReference type="CDD" id="cd12915">
    <property type="entry name" value="PDC2_DGC_like"/>
    <property type="match status" value="1"/>
</dbReference>
<dbReference type="InterPro" id="IPR050469">
    <property type="entry name" value="Diguanylate_Cyclase"/>
</dbReference>
<dbReference type="PANTHER" id="PTHR45138">
    <property type="entry name" value="REGULATORY COMPONENTS OF SENSORY TRANSDUCTION SYSTEM"/>
    <property type="match status" value="1"/>
</dbReference>
<evidence type="ECO:0000256" key="2">
    <source>
        <dbReference type="ARBA" id="ARBA00012528"/>
    </source>
</evidence>
<feature type="transmembrane region" description="Helical" evidence="8">
    <location>
        <begin position="20"/>
        <end position="41"/>
    </location>
</feature>
<comment type="subcellular location">
    <subcellularLocation>
        <location evidence="1">Cell membrane</location>
        <topology evidence="1">Multi-pass membrane protein</topology>
    </subcellularLocation>
</comment>
<dbReference type="Gene3D" id="3.30.70.270">
    <property type="match status" value="1"/>
</dbReference>
<dbReference type="Pfam" id="PF00990">
    <property type="entry name" value="GGDEF"/>
    <property type="match status" value="1"/>
</dbReference>
<evidence type="ECO:0000259" key="9">
    <source>
        <dbReference type="PROSITE" id="PS50887"/>
    </source>
</evidence>
<evidence type="ECO:0000313" key="10">
    <source>
        <dbReference type="EMBL" id="SHK26677.1"/>
    </source>
</evidence>
<dbReference type="CDD" id="cd12914">
    <property type="entry name" value="PDC1_DGC_like"/>
    <property type="match status" value="1"/>
</dbReference>
<organism evidence="10 11">
    <name type="scientific">Bradyrhizobium lablabi</name>
    <dbReference type="NCBI Taxonomy" id="722472"/>
    <lineage>
        <taxon>Bacteria</taxon>
        <taxon>Pseudomonadati</taxon>
        <taxon>Pseudomonadota</taxon>
        <taxon>Alphaproteobacteria</taxon>
        <taxon>Hyphomicrobiales</taxon>
        <taxon>Nitrobacteraceae</taxon>
        <taxon>Bradyrhizobium</taxon>
    </lineage>
</organism>
<keyword evidence="6 8" id="KW-0472">Membrane</keyword>
<gene>
    <name evidence="10" type="ORF">SAMN05444159_2861</name>
</gene>
<dbReference type="PROSITE" id="PS50887">
    <property type="entry name" value="GGDEF"/>
    <property type="match status" value="1"/>
</dbReference>
<dbReference type="InterPro" id="IPR043128">
    <property type="entry name" value="Rev_trsase/Diguanyl_cyclase"/>
</dbReference>
<dbReference type="PANTHER" id="PTHR45138:SF9">
    <property type="entry name" value="DIGUANYLATE CYCLASE DGCM-RELATED"/>
    <property type="match status" value="1"/>
</dbReference>
<proteinExistence type="predicted"/>
<dbReference type="OrthoDB" id="9812260at2"/>
<dbReference type="GO" id="GO:1902201">
    <property type="term" value="P:negative regulation of bacterial-type flagellum-dependent cell motility"/>
    <property type="evidence" value="ECO:0007669"/>
    <property type="project" value="TreeGrafter"/>
</dbReference>
<keyword evidence="4 8" id="KW-0812">Transmembrane</keyword>